<protein>
    <recommendedName>
        <fullName evidence="2">Alginate export domain-containing protein</fullName>
    </recommendedName>
</protein>
<comment type="caution">
    <text evidence="3">The sequence shown here is derived from an EMBL/GenBank/DDBJ whole genome shotgun (WGS) entry which is preliminary data.</text>
</comment>
<keyword evidence="1" id="KW-0732">Signal</keyword>
<dbReference type="Proteomes" id="UP000297706">
    <property type="component" value="Unassembled WGS sequence"/>
</dbReference>
<feature type="signal peptide" evidence="1">
    <location>
        <begin position="1"/>
        <end position="29"/>
    </location>
</feature>
<proteinExistence type="predicted"/>
<keyword evidence="4" id="KW-1185">Reference proteome</keyword>
<feature type="chain" id="PRO_5021339658" description="Alginate export domain-containing protein" evidence="1">
    <location>
        <begin position="30"/>
        <end position="481"/>
    </location>
</feature>
<reference evidence="3 4" key="1">
    <citation type="submission" date="2018-02" db="EMBL/GenBank/DDBJ databases">
        <title>A novel lanthanide dependent methylotroph, Methylotenera sp. La3113.</title>
        <authorList>
            <person name="Lv H."/>
            <person name="Tani A."/>
        </authorList>
    </citation>
    <scope>NUCLEOTIDE SEQUENCE [LARGE SCALE GENOMIC DNA]</scope>
    <source>
        <strain evidence="3 4">La3113</strain>
    </source>
</reference>
<dbReference type="AlphaFoldDB" id="A0A4Y9VR01"/>
<dbReference type="OrthoDB" id="9767539at2"/>
<feature type="domain" description="Alginate export" evidence="2">
    <location>
        <begin position="50"/>
        <end position="339"/>
    </location>
</feature>
<evidence type="ECO:0000259" key="2">
    <source>
        <dbReference type="Pfam" id="PF13372"/>
    </source>
</evidence>
<dbReference type="Pfam" id="PF13372">
    <property type="entry name" value="Alginate_exp"/>
    <property type="match status" value="1"/>
</dbReference>
<gene>
    <name evidence="3" type="ORF">C3Y98_09480</name>
</gene>
<sequence length="481" mass="53240">MKTKAIFKKNMVMACTALALAGMGQAAFAEDEVAEYTFLDSIKEGKQMTNFRLRYENVNQEAFKANGKKLDTGEAFTLRSLIGWQTAPYKNFSIGAQITDVHEFNDNFNDRRYNTPEHNNGTASASADKAQYPNIVDPGFTDINQLFVDWTGIKNTKVRLGRQQLNLDNVRFIGDIGFRQNMQVFDGASVLNKSIPDVELFAAHFDNVRQITTKDRRGNIEVLNAKYRISPSESVVGYGYLVDVENLAQNGGNPNSVGTAAQGGNGLGGSADIPASGSNFQPSKTDASSKTFGLRLDGVRPINPDWKVLYTAEYAKQTDYRGGSSLIDAYYFKLGGGAAYGAWSVRLDHEKLSSNDGKYAFQTPLGTNHLFQGWADQFLVTPRQGIEDTFVTVAGAIDKVKLYAEYHLFKSDEKYQSMNGKFGDQYGTEFDVSATYPLNNNLLGKVEYANFNESDVYGNNLKGAARKGDKEIVWVTAMYTF</sequence>
<dbReference type="InterPro" id="IPR023614">
    <property type="entry name" value="Porin_dom_sf"/>
</dbReference>
<evidence type="ECO:0000313" key="4">
    <source>
        <dbReference type="Proteomes" id="UP000297706"/>
    </source>
</evidence>
<dbReference type="RefSeq" id="WP_135278350.1">
    <property type="nucleotide sequence ID" value="NZ_PQVH01000012.1"/>
</dbReference>
<evidence type="ECO:0000313" key="3">
    <source>
        <dbReference type="EMBL" id="TFW70688.1"/>
    </source>
</evidence>
<evidence type="ECO:0000256" key="1">
    <source>
        <dbReference type="SAM" id="SignalP"/>
    </source>
</evidence>
<organism evidence="3 4">
    <name type="scientific">Methylotenera oryzisoli</name>
    <dbReference type="NCBI Taxonomy" id="2080758"/>
    <lineage>
        <taxon>Bacteria</taxon>
        <taxon>Pseudomonadati</taxon>
        <taxon>Pseudomonadota</taxon>
        <taxon>Betaproteobacteria</taxon>
        <taxon>Nitrosomonadales</taxon>
        <taxon>Methylophilaceae</taxon>
        <taxon>Methylotenera</taxon>
    </lineage>
</organism>
<accession>A0A4Y9VR01</accession>
<dbReference type="InterPro" id="IPR025388">
    <property type="entry name" value="Alginate_export_dom"/>
</dbReference>
<name>A0A4Y9VR01_9PROT</name>
<dbReference type="EMBL" id="PQVH01000012">
    <property type="protein sequence ID" value="TFW70688.1"/>
    <property type="molecule type" value="Genomic_DNA"/>
</dbReference>
<dbReference type="Gene3D" id="2.40.160.10">
    <property type="entry name" value="Porin"/>
    <property type="match status" value="1"/>
</dbReference>